<gene>
    <name evidence="1" type="ORF">HINF_LOCUS32422</name>
    <name evidence="2" type="ORF">HINF_LOCUS56216</name>
</gene>
<evidence type="ECO:0000313" key="1">
    <source>
        <dbReference type="EMBL" id="CAI9944777.1"/>
    </source>
</evidence>
<reference evidence="1" key="1">
    <citation type="submission" date="2023-06" db="EMBL/GenBank/DDBJ databases">
        <authorList>
            <person name="Kurt Z."/>
        </authorList>
    </citation>
    <scope>NUCLEOTIDE SEQUENCE</scope>
</reference>
<evidence type="ECO:0000313" key="3">
    <source>
        <dbReference type="Proteomes" id="UP001642409"/>
    </source>
</evidence>
<dbReference type="Proteomes" id="UP001642409">
    <property type="component" value="Unassembled WGS sequence"/>
</dbReference>
<keyword evidence="3" id="KW-1185">Reference proteome</keyword>
<organism evidence="1">
    <name type="scientific">Hexamita inflata</name>
    <dbReference type="NCBI Taxonomy" id="28002"/>
    <lineage>
        <taxon>Eukaryota</taxon>
        <taxon>Metamonada</taxon>
        <taxon>Diplomonadida</taxon>
        <taxon>Hexamitidae</taxon>
        <taxon>Hexamitinae</taxon>
        <taxon>Hexamita</taxon>
    </lineage>
</organism>
<comment type="caution">
    <text evidence="1">The sequence shown here is derived from an EMBL/GenBank/DDBJ whole genome shotgun (WGS) entry which is preliminary data.</text>
</comment>
<dbReference type="EMBL" id="CATOUU010000733">
    <property type="protein sequence ID" value="CAI9944777.1"/>
    <property type="molecule type" value="Genomic_DNA"/>
</dbReference>
<sequence length="105" mass="12375">MFKCSVRLLPISSISSIILQEVSWGIICLSQFASCTFYCLININIWEFLGEMRIKLIMYCMGAKAKDACKNHKYYAVDVFFMMHFKFFKYQNGSLNSEIYEIYQD</sequence>
<dbReference type="EMBL" id="CAXDID020000302">
    <property type="protein sequence ID" value="CAL6073674.1"/>
    <property type="molecule type" value="Genomic_DNA"/>
</dbReference>
<accession>A0AA86Q1Q7</accession>
<name>A0AA86Q1Q7_9EUKA</name>
<dbReference type="AlphaFoldDB" id="A0AA86Q1Q7"/>
<reference evidence="2 3" key="2">
    <citation type="submission" date="2024-07" db="EMBL/GenBank/DDBJ databases">
        <authorList>
            <person name="Akdeniz Z."/>
        </authorList>
    </citation>
    <scope>NUCLEOTIDE SEQUENCE [LARGE SCALE GENOMIC DNA]</scope>
</reference>
<protein>
    <submittedName>
        <fullName evidence="2">Hypothetical_protein</fullName>
    </submittedName>
</protein>
<evidence type="ECO:0000313" key="2">
    <source>
        <dbReference type="EMBL" id="CAL6073674.1"/>
    </source>
</evidence>
<proteinExistence type="predicted"/>